<gene>
    <name evidence="2" type="ORF">ACFPFW_15600</name>
</gene>
<dbReference type="PANTHER" id="PTHR43685:SF2">
    <property type="entry name" value="GLYCOSYLTRANSFERASE 2-LIKE DOMAIN-CONTAINING PROTEIN"/>
    <property type="match status" value="1"/>
</dbReference>
<dbReference type="RefSeq" id="WP_114958700.1">
    <property type="nucleotide sequence ID" value="NZ_JBHSJF010000007.1"/>
</dbReference>
<dbReference type="InterPro" id="IPR001173">
    <property type="entry name" value="Glyco_trans_2-like"/>
</dbReference>
<dbReference type="PANTHER" id="PTHR43685">
    <property type="entry name" value="GLYCOSYLTRANSFERASE"/>
    <property type="match status" value="1"/>
</dbReference>
<protein>
    <submittedName>
        <fullName evidence="2">Glycosyltransferase family 2 protein</fullName>
        <ecNumber evidence="2">2.4.-.-</ecNumber>
    </submittedName>
</protein>
<dbReference type="Proteomes" id="UP001595796">
    <property type="component" value="Unassembled WGS sequence"/>
</dbReference>
<dbReference type="InterPro" id="IPR029044">
    <property type="entry name" value="Nucleotide-diphossugar_trans"/>
</dbReference>
<dbReference type="EC" id="2.4.-.-" evidence="2"/>
<dbReference type="GO" id="GO:0016757">
    <property type="term" value="F:glycosyltransferase activity"/>
    <property type="evidence" value="ECO:0007669"/>
    <property type="project" value="UniProtKB-KW"/>
</dbReference>
<keyword evidence="2" id="KW-0808">Transferase</keyword>
<name>A0ABV9Z4D4_9HYPH</name>
<dbReference type="Gene3D" id="3.90.550.10">
    <property type="entry name" value="Spore Coat Polysaccharide Biosynthesis Protein SpsA, Chain A"/>
    <property type="match status" value="1"/>
</dbReference>
<keyword evidence="2" id="KW-0328">Glycosyltransferase</keyword>
<keyword evidence="3" id="KW-1185">Reference proteome</keyword>
<proteinExistence type="predicted"/>
<dbReference type="CDD" id="cd00761">
    <property type="entry name" value="Glyco_tranf_GTA_type"/>
    <property type="match status" value="1"/>
</dbReference>
<feature type="domain" description="Glycosyltransferase 2-like" evidence="1">
    <location>
        <begin position="4"/>
        <end position="132"/>
    </location>
</feature>
<accession>A0ABV9Z4D4</accession>
<evidence type="ECO:0000313" key="3">
    <source>
        <dbReference type="Proteomes" id="UP001595796"/>
    </source>
</evidence>
<organism evidence="2 3">
    <name type="scientific">Flaviflagellibacter deserti</name>
    <dbReference type="NCBI Taxonomy" id="2267266"/>
    <lineage>
        <taxon>Bacteria</taxon>
        <taxon>Pseudomonadati</taxon>
        <taxon>Pseudomonadota</taxon>
        <taxon>Alphaproteobacteria</taxon>
        <taxon>Hyphomicrobiales</taxon>
        <taxon>Flaviflagellibacter</taxon>
    </lineage>
</organism>
<dbReference type="EMBL" id="JBHSJF010000007">
    <property type="protein sequence ID" value="MFC5069442.1"/>
    <property type="molecule type" value="Genomic_DNA"/>
</dbReference>
<evidence type="ECO:0000313" key="2">
    <source>
        <dbReference type="EMBL" id="MFC5069442.1"/>
    </source>
</evidence>
<reference evidence="3" key="1">
    <citation type="journal article" date="2019" name="Int. J. Syst. Evol. Microbiol.">
        <title>The Global Catalogue of Microorganisms (GCM) 10K type strain sequencing project: providing services to taxonomists for standard genome sequencing and annotation.</title>
        <authorList>
            <consortium name="The Broad Institute Genomics Platform"/>
            <consortium name="The Broad Institute Genome Sequencing Center for Infectious Disease"/>
            <person name="Wu L."/>
            <person name="Ma J."/>
        </authorList>
    </citation>
    <scope>NUCLEOTIDE SEQUENCE [LARGE SCALE GENOMIC DNA]</scope>
    <source>
        <strain evidence="3">CGMCC 1.16444</strain>
    </source>
</reference>
<evidence type="ECO:0000259" key="1">
    <source>
        <dbReference type="Pfam" id="PF00535"/>
    </source>
</evidence>
<sequence>MHISLIICTRNRAAPLQKCLEYVARLDNRHLMELVVVDNNSTDDTARVIHEFSSQADFPVKYVKELVPGLSSARNAGIRSSQGEIIGFTDDDCYVEGDYLDALLRLFDGTSIGYATGRVRLYDPTDYPVTINESLDPLVIPANSYVRPGLVKGANMAFRRSALAAIDCFDTKFGSGSFFPAEDCDAAARASLHGYVGVYAPELVVWHHHGRKEKDLEKLLTDYDIGRGAYHMKLLLTGRGLAPRLQGWIEFPKRIARRPRSGYLELRGAIKYVLVR</sequence>
<dbReference type="InterPro" id="IPR050834">
    <property type="entry name" value="Glycosyltransf_2"/>
</dbReference>
<dbReference type="Pfam" id="PF00535">
    <property type="entry name" value="Glycos_transf_2"/>
    <property type="match status" value="1"/>
</dbReference>
<comment type="caution">
    <text evidence="2">The sequence shown here is derived from an EMBL/GenBank/DDBJ whole genome shotgun (WGS) entry which is preliminary data.</text>
</comment>
<dbReference type="SUPFAM" id="SSF53448">
    <property type="entry name" value="Nucleotide-diphospho-sugar transferases"/>
    <property type="match status" value="1"/>
</dbReference>